<keyword evidence="3" id="KW-1185">Reference proteome</keyword>
<evidence type="ECO:0000256" key="1">
    <source>
        <dbReference type="SAM" id="SignalP"/>
    </source>
</evidence>
<organism evidence="2 3">
    <name type="scientific">Lentzea roselyniae</name>
    <dbReference type="NCBI Taxonomy" id="531940"/>
    <lineage>
        <taxon>Bacteria</taxon>
        <taxon>Bacillati</taxon>
        <taxon>Actinomycetota</taxon>
        <taxon>Actinomycetes</taxon>
        <taxon>Pseudonocardiales</taxon>
        <taxon>Pseudonocardiaceae</taxon>
        <taxon>Lentzea</taxon>
    </lineage>
</organism>
<gene>
    <name evidence="2" type="ORF">GCM10022267_22580</name>
</gene>
<sequence>MRKILAVLAAAALAFVSATPASAAVVLTATASAPSDAGALTVSFRIGGFPNVGASVTVQTAAKMTAVYACQNHGGNFPSDPKKTQVVSALSATGKFKVSLLGEVSGQLTITPPAPTLKCPKGQHVVLVSMSYGEVTVVSGSTTHNVAGTFSRVYLNI</sequence>
<dbReference type="RefSeq" id="WP_346129495.1">
    <property type="nucleotide sequence ID" value="NZ_BAABBE010000005.1"/>
</dbReference>
<evidence type="ECO:0000313" key="3">
    <source>
        <dbReference type="Proteomes" id="UP001500711"/>
    </source>
</evidence>
<comment type="caution">
    <text evidence="2">The sequence shown here is derived from an EMBL/GenBank/DDBJ whole genome shotgun (WGS) entry which is preliminary data.</text>
</comment>
<protein>
    <submittedName>
        <fullName evidence="2">Uncharacterized protein</fullName>
    </submittedName>
</protein>
<reference evidence="3" key="1">
    <citation type="journal article" date="2019" name="Int. J. Syst. Evol. Microbiol.">
        <title>The Global Catalogue of Microorganisms (GCM) 10K type strain sequencing project: providing services to taxonomists for standard genome sequencing and annotation.</title>
        <authorList>
            <consortium name="The Broad Institute Genomics Platform"/>
            <consortium name="The Broad Institute Genome Sequencing Center for Infectious Disease"/>
            <person name="Wu L."/>
            <person name="Ma J."/>
        </authorList>
    </citation>
    <scope>NUCLEOTIDE SEQUENCE [LARGE SCALE GENOMIC DNA]</scope>
    <source>
        <strain evidence="3">JCM 17494</strain>
    </source>
</reference>
<proteinExistence type="predicted"/>
<name>A0ABP7AMH9_9PSEU</name>
<dbReference type="Proteomes" id="UP001500711">
    <property type="component" value="Unassembled WGS sequence"/>
</dbReference>
<feature type="signal peptide" evidence="1">
    <location>
        <begin position="1"/>
        <end position="23"/>
    </location>
</feature>
<accession>A0ABP7AMH9</accession>
<keyword evidence="1" id="KW-0732">Signal</keyword>
<evidence type="ECO:0000313" key="2">
    <source>
        <dbReference type="EMBL" id="GAA3635456.1"/>
    </source>
</evidence>
<feature type="chain" id="PRO_5046296354" evidence="1">
    <location>
        <begin position="24"/>
        <end position="157"/>
    </location>
</feature>
<dbReference type="EMBL" id="BAABBE010000005">
    <property type="protein sequence ID" value="GAA3635456.1"/>
    <property type="molecule type" value="Genomic_DNA"/>
</dbReference>